<feature type="region of interest" description="Disordered" evidence="1">
    <location>
        <begin position="78"/>
        <end position="116"/>
    </location>
</feature>
<comment type="caution">
    <text evidence="2">The sequence shown here is derived from an EMBL/GenBank/DDBJ whole genome shotgun (WGS) entry which is preliminary data.</text>
</comment>
<proteinExistence type="predicted"/>
<evidence type="ECO:0000313" key="2">
    <source>
        <dbReference type="EMBL" id="KKM00988.1"/>
    </source>
</evidence>
<evidence type="ECO:0000256" key="1">
    <source>
        <dbReference type="SAM" id="MobiDB-lite"/>
    </source>
</evidence>
<name>A0A0F9JPT8_9ZZZZ</name>
<protein>
    <submittedName>
        <fullName evidence="2">Uncharacterized protein</fullName>
    </submittedName>
</protein>
<gene>
    <name evidence="2" type="ORF">LCGC14_1798930</name>
</gene>
<reference evidence="2" key="1">
    <citation type="journal article" date="2015" name="Nature">
        <title>Complex archaea that bridge the gap between prokaryotes and eukaryotes.</title>
        <authorList>
            <person name="Spang A."/>
            <person name="Saw J.H."/>
            <person name="Jorgensen S.L."/>
            <person name="Zaremba-Niedzwiedzka K."/>
            <person name="Martijn J."/>
            <person name="Lind A.E."/>
            <person name="van Eijk R."/>
            <person name="Schleper C."/>
            <person name="Guy L."/>
            <person name="Ettema T.J."/>
        </authorList>
    </citation>
    <scope>NUCLEOTIDE SEQUENCE</scope>
</reference>
<dbReference type="AlphaFoldDB" id="A0A0F9JPT8"/>
<accession>A0A0F9JPT8</accession>
<dbReference type="EMBL" id="LAZR01017300">
    <property type="protein sequence ID" value="KKM00988.1"/>
    <property type="molecule type" value="Genomic_DNA"/>
</dbReference>
<feature type="region of interest" description="Disordered" evidence="1">
    <location>
        <begin position="1"/>
        <end position="49"/>
    </location>
</feature>
<organism evidence="2">
    <name type="scientific">marine sediment metagenome</name>
    <dbReference type="NCBI Taxonomy" id="412755"/>
    <lineage>
        <taxon>unclassified sequences</taxon>
        <taxon>metagenomes</taxon>
        <taxon>ecological metagenomes</taxon>
    </lineage>
</organism>
<sequence length="116" mass="11355">MALHSYPETGNTHTPDAGPGGPPGAPSPNSSVLNPGDMAMAGQQGAIDPNMTVGQWLGMMGIRPEDPIGDALQKMEAQAQNATGVGKAQSAAGPPPVGPTGPPPGPPPGGLDSLMG</sequence>
<feature type="compositionally biased region" description="Pro residues" evidence="1">
    <location>
        <begin position="93"/>
        <end position="109"/>
    </location>
</feature>